<dbReference type="OMA" id="VCYWAFP"/>
<feature type="domain" description="Mnd1 HTH" evidence="3">
    <location>
        <begin position="35"/>
        <end position="92"/>
    </location>
</feature>
<proteinExistence type="predicted"/>
<organism evidence="4 5">
    <name type="scientific">Dothistroma septosporum (strain NZE10 / CBS 128990)</name>
    <name type="common">Red band needle blight fungus</name>
    <name type="synonym">Mycosphaerella pini</name>
    <dbReference type="NCBI Taxonomy" id="675120"/>
    <lineage>
        <taxon>Eukaryota</taxon>
        <taxon>Fungi</taxon>
        <taxon>Dikarya</taxon>
        <taxon>Ascomycota</taxon>
        <taxon>Pezizomycotina</taxon>
        <taxon>Dothideomycetes</taxon>
        <taxon>Dothideomycetidae</taxon>
        <taxon>Mycosphaerellales</taxon>
        <taxon>Mycosphaerellaceae</taxon>
        <taxon>Dothistroma</taxon>
    </lineage>
</organism>
<evidence type="ECO:0000256" key="2">
    <source>
        <dbReference type="SAM" id="MobiDB-lite"/>
    </source>
</evidence>
<dbReference type="eggNOG" id="KOG3433">
    <property type="taxonomic scope" value="Eukaryota"/>
</dbReference>
<accession>M2YKC9</accession>
<feature type="region of interest" description="Disordered" evidence="2">
    <location>
        <begin position="1"/>
        <end position="24"/>
    </location>
</feature>
<gene>
    <name evidence="4" type="ORF">DOTSEDRAFT_138647</name>
</gene>
<dbReference type="OrthoDB" id="362021at2759"/>
<keyword evidence="5" id="KW-1185">Reference proteome</keyword>
<dbReference type="AlphaFoldDB" id="M2YKC9"/>
<evidence type="ECO:0000313" key="4">
    <source>
        <dbReference type="EMBL" id="EME39426.1"/>
    </source>
</evidence>
<evidence type="ECO:0000259" key="3">
    <source>
        <dbReference type="Pfam" id="PF03962"/>
    </source>
</evidence>
<sequence length="236" mass="26993">MVNSSLLSSPPPLRTDSISQPKATCNPEKLRNAVRFLQKSRTCWNIKELEKQLTSVCSINGMQVKDYLQNLQDENLIKVEKIGSGNWYWSFASEARINKEAALAAVQKEHNKCSAIVTELQHEVATTAAALEEEADSPDHGGESREEMNARKVVLVDETKGLEEELKSFAEDDPTELERKKQEAKKWLREAEQATDEIQTMEMWFKKNHPEMGAEMAMAFDYGDEWDLEEYCFKEL</sequence>
<dbReference type="STRING" id="675120.M2YKC9"/>
<name>M2YKC9_DOTSN</name>
<protein>
    <recommendedName>
        <fullName evidence="3">Mnd1 HTH domain-containing protein</fullName>
    </recommendedName>
</protein>
<evidence type="ECO:0000313" key="5">
    <source>
        <dbReference type="Proteomes" id="UP000016933"/>
    </source>
</evidence>
<reference evidence="4 5" key="2">
    <citation type="journal article" date="2012" name="PLoS Pathog.">
        <title>Diverse lifestyles and strategies of plant pathogenesis encoded in the genomes of eighteen Dothideomycetes fungi.</title>
        <authorList>
            <person name="Ohm R.A."/>
            <person name="Feau N."/>
            <person name="Henrissat B."/>
            <person name="Schoch C.L."/>
            <person name="Horwitz B.A."/>
            <person name="Barry K.W."/>
            <person name="Condon B.J."/>
            <person name="Copeland A.C."/>
            <person name="Dhillon B."/>
            <person name="Glaser F."/>
            <person name="Hesse C.N."/>
            <person name="Kosti I."/>
            <person name="LaButti K."/>
            <person name="Lindquist E.A."/>
            <person name="Lucas S."/>
            <person name="Salamov A.A."/>
            <person name="Bradshaw R.E."/>
            <person name="Ciuffetti L."/>
            <person name="Hamelin R.C."/>
            <person name="Kema G.H.J."/>
            <person name="Lawrence C."/>
            <person name="Scott J.A."/>
            <person name="Spatafora J.W."/>
            <person name="Turgeon B.G."/>
            <person name="de Wit P.J.G.M."/>
            <person name="Zhong S."/>
            <person name="Goodwin S.B."/>
            <person name="Grigoriev I.V."/>
        </authorList>
    </citation>
    <scope>NUCLEOTIDE SEQUENCE [LARGE SCALE GENOMIC DNA]</scope>
    <source>
        <strain evidence="5">NZE10 / CBS 128990</strain>
    </source>
</reference>
<dbReference type="EMBL" id="KB446545">
    <property type="protein sequence ID" value="EME39426.1"/>
    <property type="molecule type" value="Genomic_DNA"/>
</dbReference>
<dbReference type="Proteomes" id="UP000016933">
    <property type="component" value="Unassembled WGS sequence"/>
</dbReference>
<evidence type="ECO:0000256" key="1">
    <source>
        <dbReference type="SAM" id="Coils"/>
    </source>
</evidence>
<feature type="coiled-coil region" evidence="1">
    <location>
        <begin position="145"/>
        <end position="197"/>
    </location>
</feature>
<reference evidence="5" key="1">
    <citation type="journal article" date="2012" name="PLoS Genet.">
        <title>The genomes of the fungal plant pathogens Cladosporium fulvum and Dothistroma septosporum reveal adaptation to different hosts and lifestyles but also signatures of common ancestry.</title>
        <authorList>
            <person name="de Wit P.J.G.M."/>
            <person name="van der Burgt A."/>
            <person name="Oekmen B."/>
            <person name="Stergiopoulos I."/>
            <person name="Abd-Elsalam K.A."/>
            <person name="Aerts A.L."/>
            <person name="Bahkali A.H."/>
            <person name="Beenen H.G."/>
            <person name="Chettri P."/>
            <person name="Cox M.P."/>
            <person name="Datema E."/>
            <person name="de Vries R.P."/>
            <person name="Dhillon B."/>
            <person name="Ganley A.R."/>
            <person name="Griffiths S.A."/>
            <person name="Guo Y."/>
            <person name="Hamelin R.C."/>
            <person name="Henrissat B."/>
            <person name="Kabir M.S."/>
            <person name="Jashni M.K."/>
            <person name="Kema G."/>
            <person name="Klaubauf S."/>
            <person name="Lapidus A."/>
            <person name="Levasseur A."/>
            <person name="Lindquist E."/>
            <person name="Mehrabi R."/>
            <person name="Ohm R.A."/>
            <person name="Owen T.J."/>
            <person name="Salamov A."/>
            <person name="Schwelm A."/>
            <person name="Schijlen E."/>
            <person name="Sun H."/>
            <person name="van den Burg H.A."/>
            <person name="van Ham R.C.H.J."/>
            <person name="Zhang S."/>
            <person name="Goodwin S.B."/>
            <person name="Grigoriev I.V."/>
            <person name="Collemare J."/>
            <person name="Bradshaw R.E."/>
        </authorList>
    </citation>
    <scope>NUCLEOTIDE SEQUENCE [LARGE SCALE GENOMIC DNA]</scope>
    <source>
        <strain evidence="5">NZE10 / CBS 128990</strain>
    </source>
</reference>
<dbReference type="Pfam" id="PF03962">
    <property type="entry name" value="Mnd1"/>
    <property type="match status" value="1"/>
</dbReference>
<dbReference type="InterPro" id="IPR040453">
    <property type="entry name" value="Mnd1_HTH"/>
</dbReference>
<dbReference type="HOGENOM" id="CLU_080628_0_0_1"/>
<keyword evidence="1" id="KW-0175">Coiled coil</keyword>